<reference evidence="2" key="1">
    <citation type="journal article" date="2019" name="Genome Announc.">
        <title>Draft Genome Sequence of Pseudoalteromonas piscicida Strain 36Y ROTHPW, an Hypersaline Seawater Isolate from the South Coast of Sonora, Mexico.</title>
        <authorList>
            <person name="Sanchez-Diaz R."/>
            <person name="Molina-Garza Z.J."/>
            <person name="Cruz-Suarez L.E."/>
            <person name="Selvin J."/>
            <person name="Kiran G.S."/>
            <person name="Ibarra-Gamez J.C."/>
            <person name="Gomez-Gil B."/>
            <person name="Galaviz-Silva L."/>
        </authorList>
    </citation>
    <scope>NUCLEOTIDE SEQUENCE [LARGE SCALE GENOMIC DNA]</scope>
    <source>
        <strain evidence="2">36Y_RITHPW</strain>
    </source>
</reference>
<proteinExistence type="predicted"/>
<keyword evidence="2" id="KW-1185">Reference proteome</keyword>
<evidence type="ECO:0000313" key="2">
    <source>
        <dbReference type="Proteomes" id="UP000228621"/>
    </source>
</evidence>
<dbReference type="Proteomes" id="UP000228621">
    <property type="component" value="Unassembled WGS sequence"/>
</dbReference>
<sequence length="69" mass="7954">MHIGGFFITVVILVSFTREVDLIKLKGLWLYKLAARRRVVQCLYKFYSIKNDIDQGYDCGNMAAVHLTT</sequence>
<protein>
    <submittedName>
        <fullName evidence="1">Uncharacterized protein</fullName>
    </submittedName>
</protein>
<comment type="caution">
    <text evidence="1">The sequence shown here is derived from an EMBL/GenBank/DDBJ whole genome shotgun (WGS) entry which is preliminary data.</text>
</comment>
<organism evidence="1 2">
    <name type="scientific">Pseudoalteromonas piscicida</name>
    <dbReference type="NCBI Taxonomy" id="43662"/>
    <lineage>
        <taxon>Bacteria</taxon>
        <taxon>Pseudomonadati</taxon>
        <taxon>Pseudomonadota</taxon>
        <taxon>Gammaproteobacteria</taxon>
        <taxon>Alteromonadales</taxon>
        <taxon>Pseudoalteromonadaceae</taxon>
        <taxon>Pseudoalteromonas</taxon>
    </lineage>
</organism>
<gene>
    <name evidence="1" type="ORF">CEX98_19270</name>
</gene>
<dbReference type="EMBL" id="NKHF01000098">
    <property type="protein sequence ID" value="PCK30055.1"/>
    <property type="molecule type" value="Genomic_DNA"/>
</dbReference>
<accession>A0A2A5JKU9</accession>
<name>A0A2A5JKU9_PSEO7</name>
<dbReference type="AlphaFoldDB" id="A0A2A5JKU9"/>
<evidence type="ECO:0000313" key="1">
    <source>
        <dbReference type="EMBL" id="PCK30055.1"/>
    </source>
</evidence>